<evidence type="ECO:0000313" key="1">
    <source>
        <dbReference type="EMBL" id="OWF39597.1"/>
    </source>
</evidence>
<name>A0A210PSX6_MIZYE</name>
<sequence>MGDTLSGLQYGRYTVRHIVREIHCLAYSTGDTLTVYLPYSMPDSVSPVLYAWQCISRTLCLTVYLPYCMPDSGSPVLYAWQCICRALCRTVYLLYFMSDSVSPGLYA</sequence>
<reference evidence="1 2" key="1">
    <citation type="journal article" date="2017" name="Nat. Ecol. Evol.">
        <title>Scallop genome provides insights into evolution of bilaterian karyotype and development.</title>
        <authorList>
            <person name="Wang S."/>
            <person name="Zhang J."/>
            <person name="Jiao W."/>
            <person name="Li J."/>
            <person name="Xun X."/>
            <person name="Sun Y."/>
            <person name="Guo X."/>
            <person name="Huan P."/>
            <person name="Dong B."/>
            <person name="Zhang L."/>
            <person name="Hu X."/>
            <person name="Sun X."/>
            <person name="Wang J."/>
            <person name="Zhao C."/>
            <person name="Wang Y."/>
            <person name="Wang D."/>
            <person name="Huang X."/>
            <person name="Wang R."/>
            <person name="Lv J."/>
            <person name="Li Y."/>
            <person name="Zhang Z."/>
            <person name="Liu B."/>
            <person name="Lu W."/>
            <person name="Hui Y."/>
            <person name="Liang J."/>
            <person name="Zhou Z."/>
            <person name="Hou R."/>
            <person name="Li X."/>
            <person name="Liu Y."/>
            <person name="Li H."/>
            <person name="Ning X."/>
            <person name="Lin Y."/>
            <person name="Zhao L."/>
            <person name="Xing Q."/>
            <person name="Dou J."/>
            <person name="Li Y."/>
            <person name="Mao J."/>
            <person name="Guo H."/>
            <person name="Dou H."/>
            <person name="Li T."/>
            <person name="Mu C."/>
            <person name="Jiang W."/>
            <person name="Fu Q."/>
            <person name="Fu X."/>
            <person name="Miao Y."/>
            <person name="Liu J."/>
            <person name="Yu Q."/>
            <person name="Li R."/>
            <person name="Liao H."/>
            <person name="Li X."/>
            <person name="Kong Y."/>
            <person name="Jiang Z."/>
            <person name="Chourrout D."/>
            <person name="Li R."/>
            <person name="Bao Z."/>
        </authorList>
    </citation>
    <scope>NUCLEOTIDE SEQUENCE [LARGE SCALE GENOMIC DNA]</scope>
    <source>
        <strain evidence="1 2">PY_sf001</strain>
    </source>
</reference>
<protein>
    <submittedName>
        <fullName evidence="1">Uncharacterized protein</fullName>
    </submittedName>
</protein>
<comment type="caution">
    <text evidence="1">The sequence shown here is derived from an EMBL/GenBank/DDBJ whole genome shotgun (WGS) entry which is preliminary data.</text>
</comment>
<proteinExistence type="predicted"/>
<dbReference type="AlphaFoldDB" id="A0A210PSX6"/>
<gene>
    <name evidence="1" type="ORF">KP79_PYT22185</name>
</gene>
<organism evidence="1 2">
    <name type="scientific">Mizuhopecten yessoensis</name>
    <name type="common">Japanese scallop</name>
    <name type="synonym">Patinopecten yessoensis</name>
    <dbReference type="NCBI Taxonomy" id="6573"/>
    <lineage>
        <taxon>Eukaryota</taxon>
        <taxon>Metazoa</taxon>
        <taxon>Spiralia</taxon>
        <taxon>Lophotrochozoa</taxon>
        <taxon>Mollusca</taxon>
        <taxon>Bivalvia</taxon>
        <taxon>Autobranchia</taxon>
        <taxon>Pteriomorphia</taxon>
        <taxon>Pectinida</taxon>
        <taxon>Pectinoidea</taxon>
        <taxon>Pectinidae</taxon>
        <taxon>Mizuhopecten</taxon>
    </lineage>
</organism>
<evidence type="ECO:0000313" key="2">
    <source>
        <dbReference type="Proteomes" id="UP000242188"/>
    </source>
</evidence>
<dbReference type="Proteomes" id="UP000242188">
    <property type="component" value="Unassembled WGS sequence"/>
</dbReference>
<keyword evidence="2" id="KW-1185">Reference proteome</keyword>
<dbReference type="EMBL" id="NEDP02005520">
    <property type="protein sequence ID" value="OWF39597.1"/>
    <property type="molecule type" value="Genomic_DNA"/>
</dbReference>
<accession>A0A210PSX6</accession>